<feature type="transmembrane region" description="Helical" evidence="5">
    <location>
        <begin position="20"/>
        <end position="44"/>
    </location>
</feature>
<evidence type="ECO:0000256" key="5">
    <source>
        <dbReference type="SAM" id="Phobius"/>
    </source>
</evidence>
<organism evidence="7 8">
    <name type="scientific">Leptolyngbya subtilissima DQ-A4</name>
    <dbReference type="NCBI Taxonomy" id="2933933"/>
    <lineage>
        <taxon>Bacteria</taxon>
        <taxon>Bacillati</taxon>
        <taxon>Cyanobacteriota</taxon>
        <taxon>Cyanophyceae</taxon>
        <taxon>Leptolyngbyales</taxon>
        <taxon>Leptolyngbyaceae</taxon>
        <taxon>Leptolyngbya group</taxon>
        <taxon>Leptolyngbya</taxon>
    </lineage>
</organism>
<dbReference type="GO" id="GO:0016874">
    <property type="term" value="F:ligase activity"/>
    <property type="evidence" value="ECO:0007669"/>
    <property type="project" value="UniProtKB-KW"/>
</dbReference>
<gene>
    <name evidence="7" type="ORF">NC992_16320</name>
</gene>
<evidence type="ECO:0000313" key="8">
    <source>
        <dbReference type="Proteomes" id="UP001482513"/>
    </source>
</evidence>
<dbReference type="InterPro" id="IPR051533">
    <property type="entry name" value="WaaL-like"/>
</dbReference>
<keyword evidence="8" id="KW-1185">Reference proteome</keyword>
<evidence type="ECO:0000313" key="7">
    <source>
        <dbReference type="EMBL" id="MEP0948452.1"/>
    </source>
</evidence>
<keyword evidence="4 5" id="KW-0472">Membrane</keyword>
<evidence type="ECO:0000256" key="4">
    <source>
        <dbReference type="ARBA" id="ARBA00023136"/>
    </source>
</evidence>
<feature type="transmembrane region" description="Helical" evidence="5">
    <location>
        <begin position="245"/>
        <end position="266"/>
    </location>
</feature>
<dbReference type="RefSeq" id="WP_190704116.1">
    <property type="nucleotide sequence ID" value="NZ_JAMPKX010000007.1"/>
</dbReference>
<sequence>MEPTRVKGFGVGSPASARLVLASLVALPYIVYGAIAGLVWFLLVSLYQSWRAIGRLLYTQGWLWLALGLGVSVALSQAPGESALQALNFVPFFVLYGAIAIAVPQFRQPWATLHNWAVALLVATVPVNLTAIAEFYLRSPGGLVRWGSHPGLAWLYQQTNYGHRASAMFGHPNALANYMVIVFGLGLGLCAYYLNRPELRAKSVWICAATALVLVGIYCSGSRNGLLIAGIQLLLFGGLLRPYRYIFWAGLGAIALLTASALIWGVGGRSLPEAFATVSLRFSVWGLALDMIPHHPWFGTGLGTFKQLYDPADFPVAGDFLPHAHNLWLMLAAEAGIPVTLGFTGIVGWVLGRGTFTLVAVPLSPDAMALLAGYLTGFGGTAAFAIFDLAFYDGRINILGWLLLGCIQAMAYLTLSAKSASRAGDQGTVQ</sequence>
<comment type="caution">
    <text evidence="7">The sequence shown here is derived from an EMBL/GenBank/DDBJ whole genome shotgun (WGS) entry which is preliminary data.</text>
</comment>
<dbReference type="Pfam" id="PF04932">
    <property type="entry name" value="Wzy_C"/>
    <property type="match status" value="1"/>
</dbReference>
<accession>A0ABV0K949</accession>
<dbReference type="EMBL" id="JAMPKX010000007">
    <property type="protein sequence ID" value="MEP0948452.1"/>
    <property type="molecule type" value="Genomic_DNA"/>
</dbReference>
<evidence type="ECO:0000259" key="6">
    <source>
        <dbReference type="Pfam" id="PF04932"/>
    </source>
</evidence>
<protein>
    <submittedName>
        <fullName evidence="7">O-antigen ligase family protein</fullName>
    </submittedName>
</protein>
<keyword evidence="2 5" id="KW-0812">Transmembrane</keyword>
<feature type="domain" description="O-antigen ligase-related" evidence="6">
    <location>
        <begin position="209"/>
        <end position="343"/>
    </location>
</feature>
<dbReference type="PANTHER" id="PTHR37422">
    <property type="entry name" value="TEICHURONIC ACID BIOSYNTHESIS PROTEIN TUAE"/>
    <property type="match status" value="1"/>
</dbReference>
<evidence type="ECO:0000256" key="1">
    <source>
        <dbReference type="ARBA" id="ARBA00004141"/>
    </source>
</evidence>
<keyword evidence="7" id="KW-0436">Ligase</keyword>
<evidence type="ECO:0000256" key="2">
    <source>
        <dbReference type="ARBA" id="ARBA00022692"/>
    </source>
</evidence>
<proteinExistence type="predicted"/>
<feature type="transmembrane region" description="Helical" evidence="5">
    <location>
        <begin position="398"/>
        <end position="415"/>
    </location>
</feature>
<feature type="transmembrane region" description="Helical" evidence="5">
    <location>
        <begin position="115"/>
        <end position="137"/>
    </location>
</feature>
<feature type="transmembrane region" description="Helical" evidence="5">
    <location>
        <begin position="327"/>
        <end position="351"/>
    </location>
</feature>
<dbReference type="Proteomes" id="UP001482513">
    <property type="component" value="Unassembled WGS sequence"/>
</dbReference>
<feature type="transmembrane region" description="Helical" evidence="5">
    <location>
        <begin position="56"/>
        <end position="76"/>
    </location>
</feature>
<evidence type="ECO:0000256" key="3">
    <source>
        <dbReference type="ARBA" id="ARBA00022989"/>
    </source>
</evidence>
<feature type="transmembrane region" description="Helical" evidence="5">
    <location>
        <begin position="201"/>
        <end position="218"/>
    </location>
</feature>
<reference evidence="7 8" key="1">
    <citation type="submission" date="2022-04" db="EMBL/GenBank/DDBJ databases">
        <title>Positive selection, recombination, and allopatry shape intraspecific diversity of widespread and dominant cyanobacteria.</title>
        <authorList>
            <person name="Wei J."/>
            <person name="Shu W."/>
            <person name="Hu C."/>
        </authorList>
    </citation>
    <scope>NUCLEOTIDE SEQUENCE [LARGE SCALE GENOMIC DNA]</scope>
    <source>
        <strain evidence="7 8">DQ-A4</strain>
    </source>
</reference>
<keyword evidence="3 5" id="KW-1133">Transmembrane helix</keyword>
<feature type="transmembrane region" description="Helical" evidence="5">
    <location>
        <begin position="175"/>
        <end position="194"/>
    </location>
</feature>
<comment type="subcellular location">
    <subcellularLocation>
        <location evidence="1">Membrane</location>
        <topology evidence="1">Multi-pass membrane protein</topology>
    </subcellularLocation>
</comment>
<feature type="transmembrane region" description="Helical" evidence="5">
    <location>
        <begin position="82"/>
        <end position="103"/>
    </location>
</feature>
<name>A0ABV0K949_9CYAN</name>
<dbReference type="InterPro" id="IPR007016">
    <property type="entry name" value="O-antigen_ligase-rel_domated"/>
</dbReference>
<feature type="transmembrane region" description="Helical" evidence="5">
    <location>
        <begin position="371"/>
        <end position="392"/>
    </location>
</feature>
<dbReference type="PANTHER" id="PTHR37422:SF13">
    <property type="entry name" value="LIPOPOLYSACCHARIDE BIOSYNTHESIS PROTEIN PA4999-RELATED"/>
    <property type="match status" value="1"/>
</dbReference>